<feature type="region of interest" description="Disordered" evidence="1">
    <location>
        <begin position="401"/>
        <end position="436"/>
    </location>
</feature>
<dbReference type="OrthoDB" id="3217643at2759"/>
<feature type="compositionally biased region" description="Polar residues" evidence="1">
    <location>
        <begin position="415"/>
        <end position="436"/>
    </location>
</feature>
<feature type="region of interest" description="Disordered" evidence="1">
    <location>
        <begin position="342"/>
        <end position="375"/>
    </location>
</feature>
<accession>M2QU91</accession>
<keyword evidence="3" id="KW-1185">Reference proteome</keyword>
<sequence length="461" mass="48494">MCVIYGSLDQATGVCPMCKVFKPSVSRCPHIRDVCRNRAQHPRHDVVFMKNAEVSTFSGCGYCKWAANNPPPRSAGYQNPGWPGCCRAPAPHEYKLIGAADWPAVSVVHRIPIPGDVKALLESITAAASAQSSPTGTVRVSSSLPSGPAMSRRSSSNVVASPTRTESVSPRSAPVAIPSKSRSRGSPKQGAAMLTSSATRNQDGDGTAASMPAKSTLEQEQPQRRPTADPSASGERRPDAVATSQEPPGRKSADWGGTLGRRSSERRPSISAAIPSMSLSKVTVDAQLQRRRASTANNGMTPLAPSASVRLVERQNSAPAGASRRGSPLEEVVDTVAKMSLSSASSSGSGSNSESTVTSDGGFTDYLSDESEAELQRQAEVKAALLAQNHQEEAEFKAARQQLANVDLRPPKSWSGVNSSTPRSEVSAANSSSYLRTSSFADTSFSTRRNSVASTAAHSRG</sequence>
<feature type="compositionally biased region" description="Low complexity" evidence="1">
    <location>
        <begin position="342"/>
        <end position="359"/>
    </location>
</feature>
<dbReference type="Proteomes" id="UP000016930">
    <property type="component" value="Unassembled WGS sequence"/>
</dbReference>
<evidence type="ECO:0000313" key="2">
    <source>
        <dbReference type="EMBL" id="EMD40633.1"/>
    </source>
</evidence>
<dbReference type="HOGENOM" id="CLU_637911_0_0_1"/>
<dbReference type="STRING" id="914234.M2QU91"/>
<feature type="compositionally biased region" description="Polar residues" evidence="1">
    <location>
        <begin position="128"/>
        <end position="145"/>
    </location>
</feature>
<feature type="region of interest" description="Disordered" evidence="1">
    <location>
        <begin position="128"/>
        <end position="274"/>
    </location>
</feature>
<protein>
    <submittedName>
        <fullName evidence="2">Uncharacterized protein</fullName>
    </submittedName>
</protein>
<feature type="compositionally biased region" description="Polar residues" evidence="1">
    <location>
        <begin position="152"/>
        <end position="170"/>
    </location>
</feature>
<name>M2QU91_CERS8</name>
<dbReference type="EMBL" id="KB445792">
    <property type="protein sequence ID" value="EMD40633.1"/>
    <property type="molecule type" value="Genomic_DNA"/>
</dbReference>
<dbReference type="AlphaFoldDB" id="M2QU91"/>
<reference evidence="2 3" key="1">
    <citation type="journal article" date="2012" name="Proc. Natl. Acad. Sci. U.S.A.">
        <title>Comparative genomics of Ceriporiopsis subvermispora and Phanerochaete chrysosporium provide insight into selective ligninolysis.</title>
        <authorList>
            <person name="Fernandez-Fueyo E."/>
            <person name="Ruiz-Duenas F.J."/>
            <person name="Ferreira P."/>
            <person name="Floudas D."/>
            <person name="Hibbett D.S."/>
            <person name="Canessa P."/>
            <person name="Larrondo L.F."/>
            <person name="James T.Y."/>
            <person name="Seelenfreund D."/>
            <person name="Lobos S."/>
            <person name="Polanco R."/>
            <person name="Tello M."/>
            <person name="Honda Y."/>
            <person name="Watanabe T."/>
            <person name="Watanabe T."/>
            <person name="Ryu J.S."/>
            <person name="Kubicek C.P."/>
            <person name="Schmoll M."/>
            <person name="Gaskell J."/>
            <person name="Hammel K.E."/>
            <person name="St John F.J."/>
            <person name="Vanden Wymelenberg A."/>
            <person name="Sabat G."/>
            <person name="Splinter BonDurant S."/>
            <person name="Syed K."/>
            <person name="Yadav J.S."/>
            <person name="Doddapaneni H."/>
            <person name="Subramanian V."/>
            <person name="Lavin J.L."/>
            <person name="Oguiza J.A."/>
            <person name="Perez G."/>
            <person name="Pisabarro A.G."/>
            <person name="Ramirez L."/>
            <person name="Santoyo F."/>
            <person name="Master E."/>
            <person name="Coutinho P.M."/>
            <person name="Henrissat B."/>
            <person name="Lombard V."/>
            <person name="Magnuson J.K."/>
            <person name="Kuees U."/>
            <person name="Hori C."/>
            <person name="Igarashi K."/>
            <person name="Samejima M."/>
            <person name="Held B.W."/>
            <person name="Barry K.W."/>
            <person name="LaButti K.M."/>
            <person name="Lapidus A."/>
            <person name="Lindquist E.A."/>
            <person name="Lucas S.M."/>
            <person name="Riley R."/>
            <person name="Salamov A.A."/>
            <person name="Hoffmeister D."/>
            <person name="Schwenk D."/>
            <person name="Hadar Y."/>
            <person name="Yarden O."/>
            <person name="de Vries R.P."/>
            <person name="Wiebenga A."/>
            <person name="Stenlid J."/>
            <person name="Eastwood D."/>
            <person name="Grigoriev I.V."/>
            <person name="Berka R.M."/>
            <person name="Blanchette R.A."/>
            <person name="Kersten P."/>
            <person name="Martinez A.T."/>
            <person name="Vicuna R."/>
            <person name="Cullen D."/>
        </authorList>
    </citation>
    <scope>NUCLEOTIDE SEQUENCE [LARGE SCALE GENOMIC DNA]</scope>
    <source>
        <strain evidence="2 3">B</strain>
    </source>
</reference>
<evidence type="ECO:0000256" key="1">
    <source>
        <dbReference type="SAM" id="MobiDB-lite"/>
    </source>
</evidence>
<gene>
    <name evidence="2" type="ORF">CERSUDRAFT_111213</name>
</gene>
<organism evidence="2 3">
    <name type="scientific">Ceriporiopsis subvermispora (strain B)</name>
    <name type="common">White-rot fungus</name>
    <name type="synonym">Gelatoporia subvermispora</name>
    <dbReference type="NCBI Taxonomy" id="914234"/>
    <lineage>
        <taxon>Eukaryota</taxon>
        <taxon>Fungi</taxon>
        <taxon>Dikarya</taxon>
        <taxon>Basidiomycota</taxon>
        <taxon>Agaricomycotina</taxon>
        <taxon>Agaricomycetes</taxon>
        <taxon>Polyporales</taxon>
        <taxon>Gelatoporiaceae</taxon>
        <taxon>Gelatoporia</taxon>
    </lineage>
</organism>
<evidence type="ECO:0000313" key="3">
    <source>
        <dbReference type="Proteomes" id="UP000016930"/>
    </source>
</evidence>
<proteinExistence type="predicted"/>